<protein>
    <submittedName>
        <fullName evidence="1">Uncharacterized protein</fullName>
    </submittedName>
</protein>
<evidence type="ECO:0000313" key="2">
    <source>
        <dbReference type="Proteomes" id="UP001141806"/>
    </source>
</evidence>
<evidence type="ECO:0000313" key="1">
    <source>
        <dbReference type="EMBL" id="KAJ4974643.1"/>
    </source>
</evidence>
<gene>
    <name evidence="1" type="ORF">NE237_007817</name>
</gene>
<sequence>MTIVFCTDWRCSNWGKPHDSSVAGYQDISGVIMPYKQYDVVRMLSFENSFLVHLPNMPEPELAIAGHIKRDISLPPSLKACILRYFRFSWQCYIQLYLLLMRIES</sequence>
<proteinExistence type="predicted"/>
<organism evidence="1 2">
    <name type="scientific">Protea cynaroides</name>
    <dbReference type="NCBI Taxonomy" id="273540"/>
    <lineage>
        <taxon>Eukaryota</taxon>
        <taxon>Viridiplantae</taxon>
        <taxon>Streptophyta</taxon>
        <taxon>Embryophyta</taxon>
        <taxon>Tracheophyta</taxon>
        <taxon>Spermatophyta</taxon>
        <taxon>Magnoliopsida</taxon>
        <taxon>Proteales</taxon>
        <taxon>Proteaceae</taxon>
        <taxon>Protea</taxon>
    </lineage>
</organism>
<dbReference type="AlphaFoldDB" id="A0A9Q0KPU4"/>
<dbReference type="Proteomes" id="UP001141806">
    <property type="component" value="Unassembled WGS sequence"/>
</dbReference>
<keyword evidence="2" id="KW-1185">Reference proteome</keyword>
<comment type="caution">
    <text evidence="1">The sequence shown here is derived from an EMBL/GenBank/DDBJ whole genome shotgun (WGS) entry which is preliminary data.</text>
</comment>
<accession>A0A9Q0KPU4</accession>
<name>A0A9Q0KPU4_9MAGN</name>
<reference evidence="1" key="1">
    <citation type="journal article" date="2023" name="Plant J.">
        <title>The genome of the king protea, Protea cynaroides.</title>
        <authorList>
            <person name="Chang J."/>
            <person name="Duong T.A."/>
            <person name="Schoeman C."/>
            <person name="Ma X."/>
            <person name="Roodt D."/>
            <person name="Barker N."/>
            <person name="Li Z."/>
            <person name="Van de Peer Y."/>
            <person name="Mizrachi E."/>
        </authorList>
    </citation>
    <scope>NUCLEOTIDE SEQUENCE</scope>
    <source>
        <tissue evidence="1">Young leaves</tissue>
    </source>
</reference>
<dbReference type="EMBL" id="JAMYWD010000004">
    <property type="protein sequence ID" value="KAJ4974643.1"/>
    <property type="molecule type" value="Genomic_DNA"/>
</dbReference>